<dbReference type="EMBL" id="LR882967">
    <property type="protein sequence ID" value="CAD5939857.1"/>
    <property type="molecule type" value="Genomic_DNA"/>
</dbReference>
<name>A0A9W4CIJ5_9CYAN</name>
<feature type="domain" description="Glucose-6-phosphate dehydrogenase assembly protein OpcA C-terminal" evidence="1">
    <location>
        <begin position="39"/>
        <end position="148"/>
    </location>
</feature>
<dbReference type="Proteomes" id="UP001153719">
    <property type="component" value="Chromosome"/>
</dbReference>
<evidence type="ECO:0000313" key="2">
    <source>
        <dbReference type="EMBL" id="CAD5939857.1"/>
    </source>
</evidence>
<dbReference type="InterPro" id="IPR004555">
    <property type="entry name" value="G6PDH_assembly_OpcA"/>
</dbReference>
<gene>
    <name evidence="2" type="primary">opcA</name>
    <name evidence="2" type="ORF">NO713_01847</name>
</gene>
<organism evidence="2 3">
    <name type="scientific">Planktothrix pseudagardhii</name>
    <dbReference type="NCBI Taxonomy" id="132604"/>
    <lineage>
        <taxon>Bacteria</taxon>
        <taxon>Bacillati</taxon>
        <taxon>Cyanobacteriota</taxon>
        <taxon>Cyanophyceae</taxon>
        <taxon>Oscillatoriophycideae</taxon>
        <taxon>Oscillatoriales</taxon>
        <taxon>Microcoleaceae</taxon>
        <taxon>Planktothrix</taxon>
    </lineage>
</organism>
<protein>
    <submittedName>
        <fullName evidence="2">OxPP cycle protein OpcA</fullName>
    </submittedName>
</protein>
<dbReference type="Pfam" id="PF20171">
    <property type="entry name" value="OpcA_G6PD_C"/>
    <property type="match status" value="1"/>
</dbReference>
<proteinExistence type="predicted"/>
<accession>A0A9W4CIJ5</accession>
<dbReference type="AlphaFoldDB" id="A0A9W4CIJ5"/>
<evidence type="ECO:0000313" key="3">
    <source>
        <dbReference type="Proteomes" id="UP001153719"/>
    </source>
</evidence>
<dbReference type="PANTHER" id="PTHR38658:SF1">
    <property type="entry name" value="OXPP CYCLE PROTEIN OPCA-RELATED"/>
    <property type="match status" value="1"/>
</dbReference>
<keyword evidence="3" id="KW-1185">Reference proteome</keyword>
<evidence type="ECO:0000259" key="1">
    <source>
        <dbReference type="Pfam" id="PF20171"/>
    </source>
</evidence>
<dbReference type="InterPro" id="IPR046802">
    <property type="entry name" value="OpcA_G6PD_C"/>
</dbReference>
<reference evidence="2" key="1">
    <citation type="submission" date="2020-09" db="EMBL/GenBank/DDBJ databases">
        <authorList>
            <person name="Blom J."/>
        </authorList>
    </citation>
    <scope>NUCLEOTIDE SEQUENCE</scope>
    <source>
        <strain evidence="2">No.713</strain>
    </source>
</reference>
<dbReference type="PANTHER" id="PTHR38658">
    <property type="entry name" value="OXPP CYCLE PROTEIN OPCA-RELATED"/>
    <property type="match status" value="1"/>
</dbReference>
<sequence length="158" mass="17176">MTEKAYESVTFGEAGTGVLEIPKVAIEGIWRFSEMSIDQQGDYDIKHIRFIGPNDKEILAELAAIPTADYGEIPGDLVGLRLTSGNPNANCCTILCSETTGCMRMEAGGSAQSCRTEQVIAATDQKAESLMAQQLQRWGQDVLYEESLGLTAQILKLQ</sequence>
<dbReference type="KEGG" id="ppsu:NO713_01847"/>